<evidence type="ECO:0000313" key="8">
    <source>
        <dbReference type="Proteomes" id="UP000315215"/>
    </source>
</evidence>
<keyword evidence="4 5" id="KW-0472">Membrane</keyword>
<organism evidence="7 8">
    <name type="scientific">Radiobacillus deserti</name>
    <dbReference type="NCBI Taxonomy" id="2594883"/>
    <lineage>
        <taxon>Bacteria</taxon>
        <taxon>Bacillati</taxon>
        <taxon>Bacillota</taxon>
        <taxon>Bacilli</taxon>
        <taxon>Bacillales</taxon>
        <taxon>Bacillaceae</taxon>
        <taxon>Radiobacillus</taxon>
    </lineage>
</organism>
<dbReference type="OrthoDB" id="3078158at2"/>
<evidence type="ECO:0000256" key="4">
    <source>
        <dbReference type="ARBA" id="ARBA00023136"/>
    </source>
</evidence>
<gene>
    <name evidence="7" type="ORF">FN924_04595</name>
</gene>
<evidence type="ECO:0000256" key="5">
    <source>
        <dbReference type="SAM" id="Phobius"/>
    </source>
</evidence>
<evidence type="ECO:0000313" key="7">
    <source>
        <dbReference type="EMBL" id="QDP39516.1"/>
    </source>
</evidence>
<dbReference type="AlphaFoldDB" id="A0A516KDY0"/>
<accession>A0A516KDY0</accession>
<dbReference type="InterPro" id="IPR013525">
    <property type="entry name" value="ABC2_TM"/>
</dbReference>
<dbReference type="Gene3D" id="3.40.1710.10">
    <property type="entry name" value="abc type-2 transporter like domain"/>
    <property type="match status" value="1"/>
</dbReference>
<dbReference type="GO" id="GO:0140359">
    <property type="term" value="F:ABC-type transporter activity"/>
    <property type="evidence" value="ECO:0007669"/>
    <property type="project" value="InterPro"/>
</dbReference>
<keyword evidence="3 5" id="KW-1133">Transmembrane helix</keyword>
<dbReference type="RefSeq" id="WP_143892266.1">
    <property type="nucleotide sequence ID" value="NZ_CP041666.1"/>
</dbReference>
<proteinExistence type="predicted"/>
<reference evidence="7 8" key="1">
    <citation type="submission" date="2019-07" db="EMBL/GenBank/DDBJ databases">
        <authorList>
            <person name="Li J."/>
        </authorList>
    </citation>
    <scope>NUCLEOTIDE SEQUENCE [LARGE SCALE GENOMIC DNA]</scope>
    <source>
        <strain evidence="7 8">TKL69</strain>
    </source>
</reference>
<dbReference type="PANTHER" id="PTHR43077">
    <property type="entry name" value="TRANSPORT PERMEASE YVFS-RELATED"/>
    <property type="match status" value="1"/>
</dbReference>
<feature type="transmembrane region" description="Helical" evidence="5">
    <location>
        <begin position="387"/>
        <end position="412"/>
    </location>
</feature>
<dbReference type="EMBL" id="CP041666">
    <property type="protein sequence ID" value="QDP39516.1"/>
    <property type="molecule type" value="Genomic_DNA"/>
</dbReference>
<feature type="transmembrane region" description="Helical" evidence="5">
    <location>
        <begin position="259"/>
        <end position="285"/>
    </location>
</feature>
<protein>
    <submittedName>
        <fullName evidence="7">ABC transporter permease</fullName>
    </submittedName>
</protein>
<dbReference type="KEGG" id="aqt:FN924_04595"/>
<comment type="subcellular location">
    <subcellularLocation>
        <location evidence="1">Membrane</location>
        <topology evidence="1">Multi-pass membrane protein</topology>
    </subcellularLocation>
</comment>
<keyword evidence="2 5" id="KW-0812">Transmembrane</keyword>
<evidence type="ECO:0000256" key="3">
    <source>
        <dbReference type="ARBA" id="ARBA00022989"/>
    </source>
</evidence>
<feature type="domain" description="ABC-2 type transporter transmembrane" evidence="6">
    <location>
        <begin position="19"/>
        <end position="409"/>
    </location>
</feature>
<dbReference type="InterPro" id="IPR051328">
    <property type="entry name" value="T7SS_ABC-Transporter"/>
</dbReference>
<dbReference type="Pfam" id="PF12698">
    <property type="entry name" value="ABC2_membrane_3"/>
    <property type="match status" value="1"/>
</dbReference>
<feature type="transmembrane region" description="Helical" evidence="5">
    <location>
        <begin position="216"/>
        <end position="238"/>
    </location>
</feature>
<dbReference type="PANTHER" id="PTHR43077:SF10">
    <property type="entry name" value="TRANSPORT PERMEASE PROTEIN"/>
    <property type="match status" value="1"/>
</dbReference>
<feature type="transmembrane region" description="Helical" evidence="5">
    <location>
        <begin position="336"/>
        <end position="358"/>
    </location>
</feature>
<feature type="transmembrane region" description="Helical" evidence="5">
    <location>
        <begin position="297"/>
        <end position="324"/>
    </location>
</feature>
<name>A0A516KDY0_9BACI</name>
<dbReference type="Proteomes" id="UP000315215">
    <property type="component" value="Chromosome"/>
</dbReference>
<sequence length="418" mass="45844">MRSFISKDLLLFWRDKKELVTVLVLPIILVVVLNFAFSGLFGEEKEMSMELAVVNQDEADSMESLKQRLVEDASFDEATAQGLVEQAGHMSPIRMLLDYLTSDGVKDWVTVHQLEEEEAIEQVEAGEVDGVLVIPSGFSEDSLYAAFVGVAPTTSLTFKIEEETNNTETLKTIIDGYLEQVNLQFAVRHVGGSPAMDSQLPKGGLEKLGAEESFTLGHYFTIAMGALFALFLASTVATKTGEEIRQQVFNRILLTNSKPILFLLGKMVSTFCLAWLQIMIVFVLSNLILGVFDGRSITFWLGTIGVVTLLSLSIAGLAAVFTTISLRVGNVDAANGIFMFVILLFGIIGGNFVPVYILPNWLQQIGEWTPNGVSLVMLTDWIQYEQVASLIGPSFVLVGFFVLSTTVGLILYPKRGNA</sequence>
<evidence type="ECO:0000256" key="2">
    <source>
        <dbReference type="ARBA" id="ARBA00022692"/>
    </source>
</evidence>
<evidence type="ECO:0000256" key="1">
    <source>
        <dbReference type="ARBA" id="ARBA00004141"/>
    </source>
</evidence>
<feature type="transmembrane region" description="Helical" evidence="5">
    <location>
        <begin position="20"/>
        <end position="41"/>
    </location>
</feature>
<keyword evidence="8" id="KW-1185">Reference proteome</keyword>
<dbReference type="GO" id="GO:0016020">
    <property type="term" value="C:membrane"/>
    <property type="evidence" value="ECO:0007669"/>
    <property type="project" value="UniProtKB-SubCell"/>
</dbReference>
<evidence type="ECO:0000259" key="6">
    <source>
        <dbReference type="Pfam" id="PF12698"/>
    </source>
</evidence>